<dbReference type="RefSeq" id="WP_006115690.1">
    <property type="nucleotide sequence ID" value="NZ_BJMU01000003.1"/>
</dbReference>
<evidence type="ECO:0000313" key="2">
    <source>
        <dbReference type="Proteomes" id="UP000317617"/>
    </source>
</evidence>
<accession>A0A4Y3TKV1</accession>
<protein>
    <submittedName>
        <fullName evidence="1">Uncharacterized protein</fullName>
    </submittedName>
</protein>
<dbReference type="Proteomes" id="UP000317617">
    <property type="component" value="Unassembled WGS sequence"/>
</dbReference>
<organism evidence="1 2">
    <name type="scientific">Acetobacter orleanensis</name>
    <dbReference type="NCBI Taxonomy" id="104099"/>
    <lineage>
        <taxon>Bacteria</taxon>
        <taxon>Pseudomonadati</taxon>
        <taxon>Pseudomonadota</taxon>
        <taxon>Alphaproteobacteria</taxon>
        <taxon>Acetobacterales</taxon>
        <taxon>Acetobacteraceae</taxon>
        <taxon>Acetobacter</taxon>
    </lineage>
</organism>
<dbReference type="EMBL" id="BJMU01000003">
    <property type="protein sequence ID" value="GEB82552.1"/>
    <property type="molecule type" value="Genomic_DNA"/>
</dbReference>
<comment type="caution">
    <text evidence="1">The sequence shown here is derived from an EMBL/GenBank/DDBJ whole genome shotgun (WGS) entry which is preliminary data.</text>
</comment>
<dbReference type="AlphaFoldDB" id="A0A4Y3TKV1"/>
<gene>
    <name evidence="1" type="ORF">AOR01nite_10290</name>
</gene>
<reference evidence="1 2" key="1">
    <citation type="submission" date="2019-06" db="EMBL/GenBank/DDBJ databases">
        <title>Whole genome shotgun sequence of Acetobacter orleanensis NBRC 13752.</title>
        <authorList>
            <person name="Hosoyama A."/>
            <person name="Uohara A."/>
            <person name="Ohji S."/>
            <person name="Ichikawa N."/>
        </authorList>
    </citation>
    <scope>NUCLEOTIDE SEQUENCE [LARGE SCALE GENOMIC DNA]</scope>
    <source>
        <strain evidence="1 2">NBRC 13752</strain>
    </source>
</reference>
<evidence type="ECO:0000313" key="1">
    <source>
        <dbReference type="EMBL" id="GEB82552.1"/>
    </source>
</evidence>
<name>A0A4Y3TKV1_9PROT</name>
<proteinExistence type="predicted"/>
<sequence>MSEEMSGKTICINYDGPALEAGEMAVADLAPALLAFGKLFEEANRVINGEKSQVSVRVKAFNEGSFEVYLHLVQGFFAHACDLLSGNGASALSNLWTFLGATGSIGGGLFGLLQFARGRKVKKAVVLRDGNVSLEFPPDSLSTEGDTIVVPVQLAELYRDVRVRKAIADTVKPLGRNGITNLSLRPAGTAKDTAPVHITKPDLPSFSVPETDDNKIIDMESTAAFSIVSLSFNEDGKWKLNDGQNVVWASIEDQEFLDEVDRNEISFAKGDILVCKVLVQQWQTDGGLRSETKILKVMQHRSAARQINLPFEEN</sequence>
<dbReference type="OrthoDB" id="6400380at2"/>
<keyword evidence="2" id="KW-1185">Reference proteome</keyword>